<accession>A0A6A4NRF2</accession>
<keyword evidence="3" id="KW-1185">Reference proteome</keyword>
<reference evidence="3" key="1">
    <citation type="journal article" date="2020" name="Nat. Commun.">
        <title>Genome sequence of the cluster root forming white lupin.</title>
        <authorList>
            <person name="Hufnagel B."/>
            <person name="Marques A."/>
            <person name="Soriano A."/>
            <person name="Marques L."/>
            <person name="Divol F."/>
            <person name="Doumas P."/>
            <person name="Sallet E."/>
            <person name="Mancinotti D."/>
            <person name="Carrere S."/>
            <person name="Marande W."/>
            <person name="Arribat S."/>
            <person name="Keller J."/>
            <person name="Huneau C."/>
            <person name="Blein T."/>
            <person name="Aime D."/>
            <person name="Laguerre M."/>
            <person name="Taylor J."/>
            <person name="Schubert V."/>
            <person name="Nelson M."/>
            <person name="Geu-Flores F."/>
            <person name="Crespi M."/>
            <person name="Gallardo-Guerrero K."/>
            <person name="Delaux P.-M."/>
            <person name="Salse J."/>
            <person name="Berges H."/>
            <person name="Guyot R."/>
            <person name="Gouzy J."/>
            <person name="Peret B."/>
        </authorList>
    </citation>
    <scope>NUCLEOTIDE SEQUENCE [LARGE SCALE GENOMIC DNA]</scope>
    <source>
        <strain evidence="3">cv. Amiga</strain>
    </source>
</reference>
<feature type="transmembrane region" description="Helical" evidence="1">
    <location>
        <begin position="16"/>
        <end position="38"/>
    </location>
</feature>
<evidence type="ECO:0000313" key="3">
    <source>
        <dbReference type="Proteomes" id="UP000447434"/>
    </source>
</evidence>
<keyword evidence="1" id="KW-1133">Transmembrane helix</keyword>
<dbReference type="Proteomes" id="UP000447434">
    <property type="component" value="Chromosome 21"/>
</dbReference>
<comment type="caution">
    <text evidence="2">The sequence shown here is derived from an EMBL/GenBank/DDBJ whole genome shotgun (WGS) entry which is preliminary data.</text>
</comment>
<gene>
    <name evidence="2" type="ORF">Lalb_Chr21g0305771</name>
</gene>
<evidence type="ECO:0000313" key="2">
    <source>
        <dbReference type="EMBL" id="KAE9589128.1"/>
    </source>
</evidence>
<dbReference type="AlphaFoldDB" id="A0A6A4NRF2"/>
<organism evidence="2 3">
    <name type="scientific">Lupinus albus</name>
    <name type="common">White lupine</name>
    <name type="synonym">Lupinus termis</name>
    <dbReference type="NCBI Taxonomy" id="3870"/>
    <lineage>
        <taxon>Eukaryota</taxon>
        <taxon>Viridiplantae</taxon>
        <taxon>Streptophyta</taxon>
        <taxon>Embryophyta</taxon>
        <taxon>Tracheophyta</taxon>
        <taxon>Spermatophyta</taxon>
        <taxon>Magnoliopsida</taxon>
        <taxon>eudicotyledons</taxon>
        <taxon>Gunneridae</taxon>
        <taxon>Pentapetalae</taxon>
        <taxon>rosids</taxon>
        <taxon>fabids</taxon>
        <taxon>Fabales</taxon>
        <taxon>Fabaceae</taxon>
        <taxon>Papilionoideae</taxon>
        <taxon>50 kb inversion clade</taxon>
        <taxon>genistoids sensu lato</taxon>
        <taxon>core genistoids</taxon>
        <taxon>Genisteae</taxon>
        <taxon>Lupinus</taxon>
    </lineage>
</organism>
<keyword evidence="1" id="KW-0472">Membrane</keyword>
<sequence length="89" mass="10224">MSVSFPFFLIWVMPSYSPHVCVHNQILLLVVALPPLLCQLGTLCHKTFGIANFMTSCLCIILCTQPWLLNIHHSYFSFKLKFWSTLHQG</sequence>
<protein>
    <submittedName>
        <fullName evidence="2">Uncharacterized protein</fullName>
    </submittedName>
</protein>
<dbReference type="EMBL" id="WOCE01000021">
    <property type="protein sequence ID" value="KAE9589128.1"/>
    <property type="molecule type" value="Genomic_DNA"/>
</dbReference>
<proteinExistence type="predicted"/>
<keyword evidence="1" id="KW-0812">Transmembrane</keyword>
<evidence type="ECO:0000256" key="1">
    <source>
        <dbReference type="SAM" id="Phobius"/>
    </source>
</evidence>
<name>A0A6A4NRF2_LUPAL</name>
<feature type="transmembrane region" description="Helical" evidence="1">
    <location>
        <begin position="50"/>
        <end position="69"/>
    </location>
</feature>